<comment type="similarity">
    <text evidence="1">Belongs to the helicase family. RecQ subfamily.</text>
</comment>
<dbReference type="GO" id="GO:0016787">
    <property type="term" value="F:hydrolase activity"/>
    <property type="evidence" value="ECO:0007669"/>
    <property type="project" value="UniProtKB-KW"/>
</dbReference>
<evidence type="ECO:0000256" key="1">
    <source>
        <dbReference type="ARBA" id="ARBA00005446"/>
    </source>
</evidence>
<evidence type="ECO:0000256" key="7">
    <source>
        <dbReference type="ARBA" id="ARBA00023235"/>
    </source>
</evidence>
<dbReference type="Gene3D" id="3.40.50.300">
    <property type="entry name" value="P-loop containing nucleotide triphosphate hydrolases"/>
    <property type="match status" value="2"/>
</dbReference>
<keyword evidence="3" id="KW-0378">Hydrolase</keyword>
<dbReference type="InterPro" id="IPR014001">
    <property type="entry name" value="Helicase_ATP-bd"/>
</dbReference>
<keyword evidence="5" id="KW-0067">ATP-binding</keyword>
<dbReference type="GO" id="GO:0043138">
    <property type="term" value="F:3'-5' DNA helicase activity"/>
    <property type="evidence" value="ECO:0007669"/>
    <property type="project" value="UniProtKB-EC"/>
</dbReference>
<evidence type="ECO:0000256" key="4">
    <source>
        <dbReference type="ARBA" id="ARBA00022806"/>
    </source>
</evidence>
<dbReference type="GO" id="GO:0009378">
    <property type="term" value="F:four-way junction helicase activity"/>
    <property type="evidence" value="ECO:0007669"/>
    <property type="project" value="TreeGrafter"/>
</dbReference>
<dbReference type="GO" id="GO:0006281">
    <property type="term" value="P:DNA repair"/>
    <property type="evidence" value="ECO:0007669"/>
    <property type="project" value="TreeGrafter"/>
</dbReference>
<evidence type="ECO:0000256" key="5">
    <source>
        <dbReference type="ARBA" id="ARBA00022840"/>
    </source>
</evidence>
<dbReference type="InterPro" id="IPR027417">
    <property type="entry name" value="P-loop_NTPase"/>
</dbReference>
<dbReference type="Pfam" id="PF00271">
    <property type="entry name" value="Helicase_C"/>
    <property type="match status" value="1"/>
</dbReference>
<comment type="catalytic activity">
    <reaction evidence="8">
        <text>Couples ATP hydrolysis with the unwinding of duplex DNA by translocating in the 3'-5' direction.</text>
        <dbReference type="EC" id="5.6.2.4"/>
    </reaction>
</comment>
<sequence length="709" mass="79387">MFKNSTKPLDLESQGLALLQQMTGSSSAQFHADQWEAINELVVNQNQLLVVQRTGWGKSAVYFIATKLRRMQGHGPSIIISPLLSLIRNQIDSAAKLGLNVVSYNSSMDQHEKSHSERQILSQSVDAIIIAPEQLGDTKFGQEILPQIVGNIGLFVVDEAHCISDWGHDFRPDYGRIVRAIQFMPRNMPVLATTATANDRVVTDIRNQLGDRLKVFRGSLMRSSLNLQTIHVRSKSERLAWLVENLPHISGSGIIYCKTTKDANIVAEFLKSQDINAHAYHSDIDGDNKPRLEQALQRNQIKALVATSALGMGFDKPDLAFVIHFQAPGNIVEYYQQVGRAGRGIDNALGVLMVGEDDARIQQYFIQNAFPKEEQINAFLELLASYNGIKLADLEKHMNCSRGKLTHTIKFLTSEFPSPIMKDGPFYYRTASDYSLPHDKIERLNSLKEDEWQRLLAYFDGTLNRCLMQILGSELDDNDIETCGKCEHCNPSAKLPDAVQQQTVNKASDFLRNRYIKLEPRKLFGASNDVVRSAFPVYGFPRQNANLLCDTGWALSTWRDGGWGDLVAQGKFNGAFSDDLIAPMVKMLNSLPYDERPSWITYVPSPRHPTLVKDFAHKLAAAMNVPCQDAVYVAQTRPEQKTMENSYHQSKNLDGAFGIEQNMLYRNPVWLLDDASDSGWTCTVIGGLLKRAGVQRVVPIALTSTKNNQ</sequence>
<name>A0A0N6WZK8_VIBAL</name>
<evidence type="ECO:0000259" key="10">
    <source>
        <dbReference type="PROSITE" id="PS51192"/>
    </source>
</evidence>
<dbReference type="SMART" id="SM00490">
    <property type="entry name" value="HELICc"/>
    <property type="match status" value="1"/>
</dbReference>
<evidence type="ECO:0000256" key="3">
    <source>
        <dbReference type="ARBA" id="ARBA00022801"/>
    </source>
</evidence>
<evidence type="ECO:0000259" key="11">
    <source>
        <dbReference type="PROSITE" id="PS51194"/>
    </source>
</evidence>
<reference evidence="12" key="1">
    <citation type="journal article" date="2016" name="BMC Microbiol.">
        <title>Comparative genomic analysis of six new-found integrative conjugative elements (ICEs) in Vibrio alginolyticus.</title>
        <authorList>
            <person name="Luo P."/>
            <person name="He X."/>
            <person name="Wang Y."/>
            <person name="Liu Q."/>
            <person name="Hu C."/>
        </authorList>
    </citation>
    <scope>NUCLEOTIDE SEQUENCE</scope>
    <source>
        <strain evidence="12">HN396</strain>
    </source>
</reference>
<evidence type="ECO:0000313" key="12">
    <source>
        <dbReference type="EMBL" id="ALF35058.1"/>
    </source>
</evidence>
<dbReference type="GO" id="GO:0005524">
    <property type="term" value="F:ATP binding"/>
    <property type="evidence" value="ECO:0007669"/>
    <property type="project" value="UniProtKB-KW"/>
</dbReference>
<dbReference type="GO" id="GO:0043590">
    <property type="term" value="C:bacterial nucleoid"/>
    <property type="evidence" value="ECO:0007669"/>
    <property type="project" value="TreeGrafter"/>
</dbReference>
<gene>
    <name evidence="12" type="primary">recQ</name>
    <name evidence="12" type="ORF">ICEValHN396_065</name>
</gene>
<dbReference type="AlphaFoldDB" id="A0A0N6WZK8"/>
<evidence type="ECO:0000256" key="6">
    <source>
        <dbReference type="ARBA" id="ARBA00023125"/>
    </source>
</evidence>
<dbReference type="GO" id="GO:0030894">
    <property type="term" value="C:replisome"/>
    <property type="evidence" value="ECO:0007669"/>
    <property type="project" value="TreeGrafter"/>
</dbReference>
<dbReference type="InterPro" id="IPR004589">
    <property type="entry name" value="DNA_helicase_ATP-dep_RecQ"/>
</dbReference>
<protein>
    <recommendedName>
        <fullName evidence="9">DNA 3'-5' helicase</fullName>
        <ecNumber evidence="9">5.6.2.4</ecNumber>
    </recommendedName>
</protein>
<feature type="domain" description="Helicase C-terminal" evidence="11">
    <location>
        <begin position="238"/>
        <end position="384"/>
    </location>
</feature>
<dbReference type="PROSITE" id="PS51192">
    <property type="entry name" value="HELICASE_ATP_BIND_1"/>
    <property type="match status" value="1"/>
</dbReference>
<dbReference type="GO" id="GO:0005737">
    <property type="term" value="C:cytoplasm"/>
    <property type="evidence" value="ECO:0007669"/>
    <property type="project" value="TreeGrafter"/>
</dbReference>
<dbReference type="PROSITE" id="PS00690">
    <property type="entry name" value="DEAH_ATP_HELICASE"/>
    <property type="match status" value="1"/>
</dbReference>
<evidence type="ECO:0000256" key="8">
    <source>
        <dbReference type="ARBA" id="ARBA00034617"/>
    </source>
</evidence>
<keyword evidence="7" id="KW-0413">Isomerase</keyword>
<evidence type="ECO:0000256" key="2">
    <source>
        <dbReference type="ARBA" id="ARBA00022741"/>
    </source>
</evidence>
<dbReference type="GO" id="GO:0003677">
    <property type="term" value="F:DNA binding"/>
    <property type="evidence" value="ECO:0007669"/>
    <property type="project" value="UniProtKB-KW"/>
</dbReference>
<accession>A0A0N6WZK8</accession>
<dbReference type="PANTHER" id="PTHR13710">
    <property type="entry name" value="DNA HELICASE RECQ FAMILY MEMBER"/>
    <property type="match status" value="1"/>
</dbReference>
<keyword evidence="4 12" id="KW-0347">Helicase</keyword>
<feature type="domain" description="Helicase ATP-binding" evidence="10">
    <location>
        <begin position="39"/>
        <end position="215"/>
    </location>
</feature>
<dbReference type="SUPFAM" id="SSF53271">
    <property type="entry name" value="PRTase-like"/>
    <property type="match status" value="1"/>
</dbReference>
<dbReference type="InterPro" id="IPR029057">
    <property type="entry name" value="PRTase-like"/>
</dbReference>
<dbReference type="InterPro" id="IPR002464">
    <property type="entry name" value="DNA/RNA_helicase_DEAH_CS"/>
</dbReference>
<dbReference type="GO" id="GO:0006310">
    <property type="term" value="P:DNA recombination"/>
    <property type="evidence" value="ECO:0007669"/>
    <property type="project" value="InterPro"/>
</dbReference>
<dbReference type="PANTHER" id="PTHR13710:SF105">
    <property type="entry name" value="ATP-DEPENDENT DNA HELICASE Q1"/>
    <property type="match status" value="1"/>
</dbReference>
<dbReference type="NCBIfam" id="TIGR00614">
    <property type="entry name" value="recQ_fam"/>
    <property type="match status" value="1"/>
</dbReference>
<evidence type="ECO:0000256" key="9">
    <source>
        <dbReference type="ARBA" id="ARBA00034808"/>
    </source>
</evidence>
<dbReference type="Pfam" id="PF00270">
    <property type="entry name" value="DEAD"/>
    <property type="match status" value="1"/>
</dbReference>
<dbReference type="InterPro" id="IPR011545">
    <property type="entry name" value="DEAD/DEAH_box_helicase_dom"/>
</dbReference>
<proteinExistence type="inferred from homology"/>
<organism evidence="12">
    <name type="scientific">Vibrio alginolyticus</name>
    <dbReference type="NCBI Taxonomy" id="663"/>
    <lineage>
        <taxon>Bacteria</taxon>
        <taxon>Pseudomonadati</taxon>
        <taxon>Pseudomonadota</taxon>
        <taxon>Gammaproteobacteria</taxon>
        <taxon>Vibrionales</taxon>
        <taxon>Vibrionaceae</taxon>
        <taxon>Vibrio</taxon>
    </lineage>
</organism>
<dbReference type="EMBL" id="KT072770">
    <property type="protein sequence ID" value="ALF35058.1"/>
    <property type="molecule type" value="Genomic_DNA"/>
</dbReference>
<keyword evidence="6" id="KW-0238">DNA-binding</keyword>
<dbReference type="SUPFAM" id="SSF52540">
    <property type="entry name" value="P-loop containing nucleoside triphosphate hydrolases"/>
    <property type="match status" value="1"/>
</dbReference>
<dbReference type="EC" id="5.6.2.4" evidence="9"/>
<keyword evidence="2" id="KW-0547">Nucleotide-binding</keyword>
<dbReference type="SMART" id="SM00487">
    <property type="entry name" value="DEXDc"/>
    <property type="match status" value="1"/>
</dbReference>
<dbReference type="RefSeq" id="WP_318080266.1">
    <property type="nucleotide sequence ID" value="NZ_JBBKUY010000002.1"/>
</dbReference>
<dbReference type="InterPro" id="IPR001650">
    <property type="entry name" value="Helicase_C-like"/>
</dbReference>
<dbReference type="PROSITE" id="PS51194">
    <property type="entry name" value="HELICASE_CTER"/>
    <property type="match status" value="1"/>
</dbReference>